<name>A0A8H7W8N0_9HELO</name>
<dbReference type="Gene3D" id="3.50.50.60">
    <property type="entry name" value="FAD/NAD(P)-binding domain"/>
    <property type="match status" value="1"/>
</dbReference>
<feature type="domain" description="Glucose-methanol-choline oxidoreductase N-terminal" evidence="2">
    <location>
        <begin position="18"/>
        <end position="145"/>
    </location>
</feature>
<comment type="caution">
    <text evidence="3">The sequence shown here is derived from an EMBL/GenBank/DDBJ whole genome shotgun (WGS) entry which is preliminary data.</text>
</comment>
<gene>
    <name evidence="3" type="ORF">IFR04_005313</name>
</gene>
<dbReference type="Pfam" id="PF00732">
    <property type="entry name" value="GMC_oxred_N"/>
    <property type="match status" value="1"/>
</dbReference>
<accession>A0A8H7W8N0</accession>
<dbReference type="Proteomes" id="UP000664132">
    <property type="component" value="Unassembled WGS sequence"/>
</dbReference>
<dbReference type="InterPro" id="IPR000172">
    <property type="entry name" value="GMC_OxRdtase_N"/>
</dbReference>
<comment type="similarity">
    <text evidence="1">Belongs to the GMC oxidoreductase family.</text>
</comment>
<dbReference type="GO" id="GO:0050660">
    <property type="term" value="F:flavin adenine dinucleotide binding"/>
    <property type="evidence" value="ECO:0007669"/>
    <property type="project" value="InterPro"/>
</dbReference>
<dbReference type="Gene3D" id="3.30.560.10">
    <property type="entry name" value="Glucose Oxidase, domain 3"/>
    <property type="match status" value="1"/>
</dbReference>
<dbReference type="PANTHER" id="PTHR11552">
    <property type="entry name" value="GLUCOSE-METHANOL-CHOLINE GMC OXIDOREDUCTASE"/>
    <property type="match status" value="1"/>
</dbReference>
<organism evidence="3 4">
    <name type="scientific">Cadophora malorum</name>
    <dbReference type="NCBI Taxonomy" id="108018"/>
    <lineage>
        <taxon>Eukaryota</taxon>
        <taxon>Fungi</taxon>
        <taxon>Dikarya</taxon>
        <taxon>Ascomycota</taxon>
        <taxon>Pezizomycotina</taxon>
        <taxon>Leotiomycetes</taxon>
        <taxon>Helotiales</taxon>
        <taxon>Ploettnerulaceae</taxon>
        <taxon>Cadophora</taxon>
    </lineage>
</organism>
<dbReference type="GO" id="GO:0016614">
    <property type="term" value="F:oxidoreductase activity, acting on CH-OH group of donors"/>
    <property type="evidence" value="ECO:0007669"/>
    <property type="project" value="InterPro"/>
</dbReference>
<protein>
    <recommendedName>
        <fullName evidence="2">Glucose-methanol-choline oxidoreductase N-terminal domain-containing protein</fullName>
    </recommendedName>
</protein>
<evidence type="ECO:0000259" key="2">
    <source>
        <dbReference type="Pfam" id="PF00732"/>
    </source>
</evidence>
<dbReference type="EMBL" id="JAFJYH010000063">
    <property type="protein sequence ID" value="KAG4421586.1"/>
    <property type="molecule type" value="Genomic_DNA"/>
</dbReference>
<proteinExistence type="inferred from homology"/>
<evidence type="ECO:0000256" key="1">
    <source>
        <dbReference type="ARBA" id="ARBA00010790"/>
    </source>
</evidence>
<keyword evidence="4" id="KW-1185">Reference proteome</keyword>
<dbReference type="OrthoDB" id="269227at2759"/>
<evidence type="ECO:0000313" key="4">
    <source>
        <dbReference type="Proteomes" id="UP000664132"/>
    </source>
</evidence>
<dbReference type="SUPFAM" id="SSF51905">
    <property type="entry name" value="FAD/NAD(P)-binding domain"/>
    <property type="match status" value="1"/>
</dbReference>
<dbReference type="InterPro" id="IPR036188">
    <property type="entry name" value="FAD/NAD-bd_sf"/>
</dbReference>
<dbReference type="PANTHER" id="PTHR11552:SF119">
    <property type="entry name" value="GLUCOSE-METHANOL-CHOLINE OXIDOREDUCTASE N-TERMINAL DOMAIN-CONTAINING PROTEIN"/>
    <property type="match status" value="1"/>
</dbReference>
<sequence length="183" mass="19597">MSNAQNIMSCDALQDATFDYVICGGGTAGCVIASRLAALPGVSILLIEAGRDSGVKPEVLIPGMYIDQLRNDTEALWELPTVPQKELNDRKLIFLRGKQLGGSSAVNYMAMARGPAADYDHWAKVTGDESWEWKNVLPLMKELESFVPTAPPGMEKFVTPVPDAHGFDGPIAIGFGEAGSNVS</sequence>
<reference evidence="3" key="1">
    <citation type="submission" date="2021-02" db="EMBL/GenBank/DDBJ databases">
        <title>Genome sequence Cadophora malorum strain M34.</title>
        <authorList>
            <person name="Stefanovic E."/>
            <person name="Vu D."/>
            <person name="Scully C."/>
            <person name="Dijksterhuis J."/>
            <person name="Roader J."/>
            <person name="Houbraken J."/>
        </authorList>
    </citation>
    <scope>NUCLEOTIDE SEQUENCE</scope>
    <source>
        <strain evidence="3">M34</strain>
    </source>
</reference>
<dbReference type="InterPro" id="IPR012132">
    <property type="entry name" value="GMC_OxRdtase"/>
</dbReference>
<dbReference type="AlphaFoldDB" id="A0A8H7W8N0"/>
<evidence type="ECO:0000313" key="3">
    <source>
        <dbReference type="EMBL" id="KAG4421586.1"/>
    </source>
</evidence>